<keyword evidence="4" id="KW-1185">Reference proteome</keyword>
<evidence type="ECO:0000256" key="1">
    <source>
        <dbReference type="SAM" id="MobiDB-lite"/>
    </source>
</evidence>
<dbReference type="Proteomes" id="UP001194580">
    <property type="component" value="Unassembled WGS sequence"/>
</dbReference>
<feature type="region of interest" description="Disordered" evidence="1">
    <location>
        <begin position="1"/>
        <end position="109"/>
    </location>
</feature>
<feature type="region of interest" description="Disordered" evidence="1">
    <location>
        <begin position="131"/>
        <end position="246"/>
    </location>
</feature>
<dbReference type="InterPro" id="IPR024771">
    <property type="entry name" value="SUZ"/>
</dbReference>
<evidence type="ECO:0000313" key="3">
    <source>
        <dbReference type="EMBL" id="KAG0253886.1"/>
    </source>
</evidence>
<comment type="caution">
    <text evidence="3">The sequence shown here is derived from an EMBL/GenBank/DDBJ whole genome shotgun (WGS) entry which is preliminary data.</text>
</comment>
<feature type="compositionally biased region" description="Polar residues" evidence="1">
    <location>
        <begin position="10"/>
        <end position="21"/>
    </location>
</feature>
<organism evidence="3 4">
    <name type="scientific">Linnemannia exigua</name>
    <dbReference type="NCBI Taxonomy" id="604196"/>
    <lineage>
        <taxon>Eukaryota</taxon>
        <taxon>Fungi</taxon>
        <taxon>Fungi incertae sedis</taxon>
        <taxon>Mucoromycota</taxon>
        <taxon>Mortierellomycotina</taxon>
        <taxon>Mortierellomycetes</taxon>
        <taxon>Mortierellales</taxon>
        <taxon>Mortierellaceae</taxon>
        <taxon>Linnemannia</taxon>
    </lineage>
</organism>
<feature type="compositionally biased region" description="Basic and acidic residues" evidence="1">
    <location>
        <begin position="26"/>
        <end position="39"/>
    </location>
</feature>
<dbReference type="AlphaFoldDB" id="A0AAD4D1L6"/>
<dbReference type="PROSITE" id="PS51673">
    <property type="entry name" value="SUZ"/>
    <property type="match status" value="1"/>
</dbReference>
<feature type="compositionally biased region" description="Gly residues" evidence="1">
    <location>
        <begin position="195"/>
        <end position="211"/>
    </location>
</feature>
<reference evidence="3" key="1">
    <citation type="journal article" date="2020" name="Fungal Divers.">
        <title>Resolving the Mortierellaceae phylogeny through synthesis of multi-gene phylogenetics and phylogenomics.</title>
        <authorList>
            <person name="Vandepol N."/>
            <person name="Liber J."/>
            <person name="Desiro A."/>
            <person name="Na H."/>
            <person name="Kennedy M."/>
            <person name="Barry K."/>
            <person name="Grigoriev I.V."/>
            <person name="Miller A.N."/>
            <person name="O'Donnell K."/>
            <person name="Stajich J.E."/>
            <person name="Bonito G."/>
        </authorList>
    </citation>
    <scope>NUCLEOTIDE SEQUENCE</scope>
    <source>
        <strain evidence="3">NRRL 28262</strain>
    </source>
</reference>
<sequence>IRILRRPKSPVQQVRVSNQVKSKPLAQREADYNAAREKIFGPSPTPSSPSNDTSTTTSTNLGMTGGGSRSPRRQSPSVTGGGGGGSFSSPNSRPSSRPSSRPGSPSTQHQTIQLFTAGSTGAFENALETVKPIEFRGGPPPSRRGGGGNGGGSMRGGGQEGVNTAIRQPMGPTSPSSGHSGGSSGSKPRGRGRGRGGGNGGGSGVVGGGDVGSTTTRQEGSSIGFRRPMGRGGSNTYQPRPAPPSS</sequence>
<proteinExistence type="predicted"/>
<dbReference type="Pfam" id="PF12752">
    <property type="entry name" value="SUZ"/>
    <property type="match status" value="1"/>
</dbReference>
<feature type="compositionally biased region" description="Low complexity" evidence="1">
    <location>
        <begin position="48"/>
        <end position="62"/>
    </location>
</feature>
<evidence type="ECO:0000259" key="2">
    <source>
        <dbReference type="PROSITE" id="PS51673"/>
    </source>
</evidence>
<gene>
    <name evidence="3" type="ORF">BGZ95_006189</name>
</gene>
<feature type="domain" description="SUZ" evidence="2">
    <location>
        <begin position="1"/>
        <end position="44"/>
    </location>
</feature>
<dbReference type="EMBL" id="JAAAIL010002881">
    <property type="protein sequence ID" value="KAG0253886.1"/>
    <property type="molecule type" value="Genomic_DNA"/>
</dbReference>
<feature type="non-terminal residue" evidence="3">
    <location>
        <position position="1"/>
    </location>
</feature>
<name>A0AAD4D1L6_9FUNG</name>
<protein>
    <recommendedName>
        <fullName evidence="2">SUZ domain-containing protein</fullName>
    </recommendedName>
</protein>
<evidence type="ECO:0000313" key="4">
    <source>
        <dbReference type="Proteomes" id="UP001194580"/>
    </source>
</evidence>
<feature type="compositionally biased region" description="Gly residues" evidence="1">
    <location>
        <begin position="144"/>
        <end position="160"/>
    </location>
</feature>
<accession>A0AAD4D1L6</accession>
<feature type="compositionally biased region" description="Low complexity" evidence="1">
    <location>
        <begin position="87"/>
        <end position="106"/>
    </location>
</feature>